<evidence type="ECO:0000256" key="2">
    <source>
        <dbReference type="SAM" id="MobiDB-lite"/>
    </source>
</evidence>
<feature type="region of interest" description="Disordered" evidence="2">
    <location>
        <begin position="919"/>
        <end position="996"/>
    </location>
</feature>
<dbReference type="GO" id="GO:0051056">
    <property type="term" value="P:regulation of small GTPase mediated signal transduction"/>
    <property type="evidence" value="ECO:0007669"/>
    <property type="project" value="InterPro"/>
</dbReference>
<evidence type="ECO:0000259" key="3">
    <source>
        <dbReference type="PROSITE" id="PS50085"/>
    </source>
</evidence>
<dbReference type="InterPro" id="IPR044926">
    <property type="entry name" value="RGS_subdomain_2"/>
</dbReference>
<evidence type="ECO:0000313" key="5">
    <source>
        <dbReference type="EMBL" id="ETW09485.1"/>
    </source>
</evidence>
<dbReference type="PANTHER" id="PTHR10063:SF11">
    <property type="entry name" value="RHO GTPASE-ACTIVATING PROTEIN CG5521-RELATED"/>
    <property type="match status" value="1"/>
</dbReference>
<dbReference type="InterPro" id="IPR016137">
    <property type="entry name" value="RGS"/>
</dbReference>
<organism evidence="5">
    <name type="scientific">Aphanomyces invadans</name>
    <dbReference type="NCBI Taxonomy" id="157072"/>
    <lineage>
        <taxon>Eukaryota</taxon>
        <taxon>Sar</taxon>
        <taxon>Stramenopiles</taxon>
        <taxon>Oomycota</taxon>
        <taxon>Saprolegniomycetes</taxon>
        <taxon>Saprolegniales</taxon>
        <taxon>Verrucalvaceae</taxon>
        <taxon>Aphanomyces</taxon>
    </lineage>
</organism>
<accession>A0A024UU67</accession>
<dbReference type="PROSITE" id="PS50085">
    <property type="entry name" value="RAPGAP"/>
    <property type="match status" value="1"/>
</dbReference>
<dbReference type="Pfam" id="PF02145">
    <property type="entry name" value="Rap_GAP"/>
    <property type="match status" value="1"/>
</dbReference>
<protein>
    <recommendedName>
        <fullName evidence="6">Rap-GAP domain-containing protein</fullName>
    </recommendedName>
</protein>
<dbReference type="GO" id="GO:0005096">
    <property type="term" value="F:GTPase activator activity"/>
    <property type="evidence" value="ECO:0007669"/>
    <property type="project" value="UniProtKB-KW"/>
</dbReference>
<dbReference type="SUPFAM" id="SSF111347">
    <property type="entry name" value="Rap/Ran-GAP"/>
    <property type="match status" value="1"/>
</dbReference>
<dbReference type="GeneID" id="20077107"/>
<dbReference type="OrthoDB" id="19311at2759"/>
<dbReference type="GO" id="GO:0005737">
    <property type="term" value="C:cytoplasm"/>
    <property type="evidence" value="ECO:0007669"/>
    <property type="project" value="TreeGrafter"/>
</dbReference>
<feature type="domain" description="Rap-GAP" evidence="3">
    <location>
        <begin position="1686"/>
        <end position="1917"/>
    </location>
</feature>
<dbReference type="InterPro" id="IPR036305">
    <property type="entry name" value="RGS_sf"/>
</dbReference>
<evidence type="ECO:0000259" key="4">
    <source>
        <dbReference type="PROSITE" id="PS50132"/>
    </source>
</evidence>
<dbReference type="eggNOG" id="KOG3686">
    <property type="taxonomic scope" value="Eukaryota"/>
</dbReference>
<dbReference type="SUPFAM" id="SSF48371">
    <property type="entry name" value="ARM repeat"/>
    <property type="match status" value="1"/>
</dbReference>
<dbReference type="InterPro" id="IPR035974">
    <property type="entry name" value="Rap/Ran-GAP_sf"/>
</dbReference>
<dbReference type="STRING" id="157072.A0A024UU67"/>
<dbReference type="InterPro" id="IPR016024">
    <property type="entry name" value="ARM-type_fold"/>
</dbReference>
<proteinExistence type="predicted"/>
<dbReference type="GO" id="GO:0005634">
    <property type="term" value="C:nucleus"/>
    <property type="evidence" value="ECO:0007669"/>
    <property type="project" value="InterPro"/>
</dbReference>
<name>A0A024UU67_9STRA</name>
<dbReference type="RefSeq" id="XP_008860896.1">
    <property type="nucleotide sequence ID" value="XM_008862674.1"/>
</dbReference>
<feature type="domain" description="RGS" evidence="4">
    <location>
        <begin position="1435"/>
        <end position="1546"/>
    </location>
</feature>
<keyword evidence="1" id="KW-0343">GTPase activation</keyword>
<dbReference type="VEuPathDB" id="FungiDB:H310_00057"/>
<dbReference type="InterPro" id="IPR027107">
    <property type="entry name" value="Tuberin/Ral-act_asu"/>
</dbReference>
<dbReference type="InterPro" id="IPR000331">
    <property type="entry name" value="Rap/Ran_GAP_dom"/>
</dbReference>
<gene>
    <name evidence="5" type="ORF">H310_00057</name>
</gene>
<dbReference type="FunFam" id="3.40.50.11210:FF:000001">
    <property type="entry name" value="Ral GTPase-activating protein subunit alpha-1 isoform 1"/>
    <property type="match status" value="1"/>
</dbReference>
<dbReference type="EMBL" id="KI913952">
    <property type="protein sequence ID" value="ETW09485.1"/>
    <property type="molecule type" value="Genomic_DNA"/>
</dbReference>
<dbReference type="PANTHER" id="PTHR10063">
    <property type="entry name" value="TUBERIN"/>
    <property type="match status" value="1"/>
</dbReference>
<dbReference type="Gene3D" id="1.10.167.10">
    <property type="entry name" value="Regulator of G-protein Signalling 4, domain 2"/>
    <property type="match status" value="1"/>
</dbReference>
<evidence type="ECO:0008006" key="6">
    <source>
        <dbReference type="Google" id="ProtNLM"/>
    </source>
</evidence>
<dbReference type="Pfam" id="PF00615">
    <property type="entry name" value="RGS"/>
    <property type="match status" value="1"/>
</dbReference>
<sequence>MQSASSSAASSNVPSAASALPQLDMKKLSRFFAEDKPPRKRLATALEFLKTSTGEQHELFWGEVAHGSMFFSVLHAYLTELETMYVAPEKKNLIDKMRTKKFQTDDWTDVFEGLEVLIKSNKALLASGWQHNRFLQIFQKLLLADNIAYIKKYAFRCLALYSDILMDTDFGLRNTAQLLTTSVTQTSSSNSVDAVNIGFGFSHLDLLAESIDFSPYASGNSNVILPARVYTVGSVLGWERVGPTQAEEPVDMLKYVMDLSLERSENITDVDIHRFLFWCDVLMHSYMPLLYPKTCVEVGLKDKADKFGFFHHCPGSFQRVMARWLYKLRSKPKFMDALWLRKEYVDVIMETMRQRFAYRDPELILDGIKFYSQLCKGTQYIPPAMKESFHEMHRAIIAHVSQIFHPSVHFDDPNIFIVGIELLELLSQQPLHIHSFAVLRKAILATTDASFFLRDMPPGQSILVPMVAAVYHTWMHGMVQPNGASVDVWAELGTMVRKWLTSPSVSTAFATELVRRWKVEVNTISAILQWFYSPHQHTAADKQHDDLPKEFVSTFVSQHIAPTVDTALVVLDRLLHVMSPSTTMPSLKPHLVLLVQESVRDLVIMWVNKIPALGISPSTLVSLFGEWFLPSCEPPMSSDFEAAQCVALETLCLVSTASCNNNTDMLPSHVAMFCRVIHAAIHDTTKINVISTVVRQASTIFGRCASGIHVLIPAVLHAIEALTEHHTSPATALAYGPDSKVDCLSCIQLLFGLLSLPGQYPNLAHESWQAKLRNVGPATKGTSRAPTALPLLAEFDAELHTVAAGCFQRLVDFDGSEFASTTDVQQRALWGLYLLVVLQLRSSSHPTLVKSYVIYLCDTCASQDVVLAQTALAAVHALHHYHAALLALEPGLVQHIVMALSLLVQQQVENASTVIRDHLEGSPTDQLPPPLHHGQRGGNPVALGSPTDNLGPDTSDVAVGRGRKRSNSWAAPDKQPSSGSESVLGANLNLPRQQSRGSEVMSSVLKTIVAKSNAIFESLTDWLMSCTSLLHDEAVLKLLFQALEAALIGSIPTQSEWQIVVEEARKRKRNMDTPLLFLGLAMRVSLDPDRHKTSLQCFSDIAAAAEGFLMHLLHHLHGFPSPAGMDQFVSTCTEFDDTANDAVTSLSFVYLNSIVLTVVGGVDAPTARIVVRDITGTYTWDAVAVSTGLPVQPSGVDALSMQAALMPATTSAEHDKHPWDRPIPGQHDGECRERLEVMMDHAVAHANMTVPTSNMCTICGGRILKPSAPSAPPLAPTNALVPFPVAKKILVKGNSLPSMPQYVFHTESHPGLNSGSNFDVYLCQCSSTLHQDPTSTPVVSAASPTAAVPICNLFTIDADQQYIGSLDHERCLLELLVDSIPMHYRDCGGDLIDKTLLGGRYTMQKYLDMEWDERRTRTPVGPMHKDSSSEPGFSFFQRLLHDDECYAYFKLYLAEERDRGRSLIEFCDALKKYERSFDGNDRLSQASLLYWEYLSSESNFSVKFPYGIASKVQNAIQQAAASASDNRPAHVQQLPLTLFQAALDHVEVTCFENGGLLDRFITSLNDLLAKKTSGPPVANDGDNWANMPIPHQLMLYDAFNVMELNVRICAETLKVKATTNGIFNPTRTALATPTTPSTAAQPSTRLAPLDMCRLFLGHVGILPNDFLATHHQVQLLDNGVKLERSLKHLDKAPSRETMKIGVVYVGPNQSSQQEILRNDCGSPAYEQFLRELGWEVDLATHRGFVGGLDVNPKSLSNGPKTLYYASSTAELIFHVVTMMPTRDADPQQIDKKRHVGNDYVHVVWSDNLRAYNQATITSNFNFVQVVLFPLKHNTYDGLVLVEVLTKPNVRATPMATKWLTVGQVPLFGPLMTGMVVTQSELPDLVRQTVMNANRACRQQTQWYMAPYTTRRKLIEEVIERYAMDYSEKSMLTSLFKIPSPSEGHSL</sequence>
<evidence type="ECO:0000256" key="1">
    <source>
        <dbReference type="ARBA" id="ARBA00022468"/>
    </source>
</evidence>
<reference evidence="5" key="1">
    <citation type="submission" date="2013-12" db="EMBL/GenBank/DDBJ databases">
        <title>The Genome Sequence of Aphanomyces invadans NJM9701.</title>
        <authorList>
            <consortium name="The Broad Institute Genomics Platform"/>
            <person name="Russ C."/>
            <person name="Tyler B."/>
            <person name="van West P."/>
            <person name="Dieguez-Uribeondo J."/>
            <person name="Young S.K."/>
            <person name="Zeng Q."/>
            <person name="Gargeya S."/>
            <person name="Fitzgerald M."/>
            <person name="Abouelleil A."/>
            <person name="Alvarado L."/>
            <person name="Chapman S.B."/>
            <person name="Gainer-Dewar J."/>
            <person name="Goldberg J."/>
            <person name="Griggs A."/>
            <person name="Gujja S."/>
            <person name="Hansen M."/>
            <person name="Howarth C."/>
            <person name="Imamovic A."/>
            <person name="Ireland A."/>
            <person name="Larimer J."/>
            <person name="McCowan C."/>
            <person name="Murphy C."/>
            <person name="Pearson M."/>
            <person name="Poon T.W."/>
            <person name="Priest M."/>
            <person name="Roberts A."/>
            <person name="Saif S."/>
            <person name="Shea T."/>
            <person name="Sykes S."/>
            <person name="Wortman J."/>
            <person name="Nusbaum C."/>
            <person name="Birren B."/>
        </authorList>
    </citation>
    <scope>NUCLEOTIDE SEQUENCE [LARGE SCALE GENOMIC DNA]</scope>
    <source>
        <strain evidence="5">NJM9701</strain>
    </source>
</reference>
<dbReference type="SUPFAM" id="SSF48097">
    <property type="entry name" value="Regulator of G-protein signaling, RGS"/>
    <property type="match status" value="1"/>
</dbReference>
<dbReference type="Gene3D" id="3.40.50.11210">
    <property type="entry name" value="Rap/Ran-GAP"/>
    <property type="match status" value="1"/>
</dbReference>
<dbReference type="PROSITE" id="PS50132">
    <property type="entry name" value="RGS"/>
    <property type="match status" value="1"/>
</dbReference>